<name>A0AAV9Z946_9AGAR</name>
<dbReference type="InterPro" id="IPR036908">
    <property type="entry name" value="RlpA-like_sf"/>
</dbReference>
<gene>
    <name evidence="2" type="ORF">R3P38DRAFT_2811333</name>
</gene>
<dbReference type="CDD" id="cd22191">
    <property type="entry name" value="DPBB_RlpA_EXP_N-like"/>
    <property type="match status" value="1"/>
</dbReference>
<dbReference type="EMBL" id="JAWWNJ010000178">
    <property type="protein sequence ID" value="KAK6974819.1"/>
    <property type="molecule type" value="Genomic_DNA"/>
</dbReference>
<keyword evidence="1" id="KW-0732">Signal</keyword>
<sequence length="147" mass="16216">MHFVKSIAAVAVFVATATAVATKGKGGLTILFFRNMDHKVALSSAQYGNGEHRGKKSTVEYNGEGIAVEVRNLCPTCDPGEIGIDPRQPLRQIIRLLPLNRHRKPVSQHQAQNSETLTLLQRPESTPENLSWIFCVGSLLAEIFEQH</sequence>
<comment type="caution">
    <text evidence="2">The sequence shown here is derived from an EMBL/GenBank/DDBJ whole genome shotgun (WGS) entry which is preliminary data.</text>
</comment>
<protein>
    <submittedName>
        <fullName evidence="2">Uncharacterized protein</fullName>
    </submittedName>
</protein>
<feature type="chain" id="PRO_5043743298" evidence="1">
    <location>
        <begin position="20"/>
        <end position="147"/>
    </location>
</feature>
<evidence type="ECO:0000313" key="2">
    <source>
        <dbReference type="EMBL" id="KAK6974819.1"/>
    </source>
</evidence>
<reference evidence="2 3" key="1">
    <citation type="journal article" date="2024" name="J Genomics">
        <title>Draft genome sequencing and assembly of Favolaschia claudopus CIRM-BRFM 2984 isolated from oak limbs.</title>
        <authorList>
            <person name="Navarro D."/>
            <person name="Drula E."/>
            <person name="Chaduli D."/>
            <person name="Cazenave R."/>
            <person name="Ahrendt S."/>
            <person name="Wang J."/>
            <person name="Lipzen A."/>
            <person name="Daum C."/>
            <person name="Barry K."/>
            <person name="Grigoriev I.V."/>
            <person name="Favel A."/>
            <person name="Rosso M.N."/>
            <person name="Martin F."/>
        </authorList>
    </citation>
    <scope>NUCLEOTIDE SEQUENCE [LARGE SCALE GENOMIC DNA]</scope>
    <source>
        <strain evidence="2 3">CIRM-BRFM 2984</strain>
    </source>
</reference>
<dbReference type="SUPFAM" id="SSF50685">
    <property type="entry name" value="Barwin-like endoglucanases"/>
    <property type="match status" value="1"/>
</dbReference>
<dbReference type="Proteomes" id="UP001362999">
    <property type="component" value="Unassembled WGS sequence"/>
</dbReference>
<keyword evidence="3" id="KW-1185">Reference proteome</keyword>
<evidence type="ECO:0000313" key="3">
    <source>
        <dbReference type="Proteomes" id="UP001362999"/>
    </source>
</evidence>
<organism evidence="2 3">
    <name type="scientific">Favolaschia claudopus</name>
    <dbReference type="NCBI Taxonomy" id="2862362"/>
    <lineage>
        <taxon>Eukaryota</taxon>
        <taxon>Fungi</taxon>
        <taxon>Dikarya</taxon>
        <taxon>Basidiomycota</taxon>
        <taxon>Agaricomycotina</taxon>
        <taxon>Agaricomycetes</taxon>
        <taxon>Agaricomycetidae</taxon>
        <taxon>Agaricales</taxon>
        <taxon>Marasmiineae</taxon>
        <taxon>Mycenaceae</taxon>
        <taxon>Favolaschia</taxon>
    </lineage>
</organism>
<accession>A0AAV9Z946</accession>
<proteinExistence type="predicted"/>
<feature type="signal peptide" evidence="1">
    <location>
        <begin position="1"/>
        <end position="19"/>
    </location>
</feature>
<dbReference type="Gene3D" id="2.40.40.10">
    <property type="entry name" value="RlpA-like domain"/>
    <property type="match status" value="1"/>
</dbReference>
<evidence type="ECO:0000256" key="1">
    <source>
        <dbReference type="SAM" id="SignalP"/>
    </source>
</evidence>
<dbReference type="AlphaFoldDB" id="A0AAV9Z946"/>